<dbReference type="EMBL" id="QYAZ01000001">
    <property type="protein sequence ID" value="KAB8124567.1"/>
    <property type="molecule type" value="Genomic_DNA"/>
</dbReference>
<feature type="region of interest" description="Disordered" evidence="1">
    <location>
        <begin position="105"/>
        <end position="125"/>
    </location>
</feature>
<dbReference type="RefSeq" id="WP_153470636.1">
    <property type="nucleotide sequence ID" value="NZ_QYAZ01000001.1"/>
</dbReference>
<evidence type="ECO:0000256" key="1">
    <source>
        <dbReference type="SAM" id="MobiDB-lite"/>
    </source>
</evidence>
<keyword evidence="3" id="KW-1185">Reference proteome</keyword>
<comment type="caution">
    <text evidence="2">The sequence shown here is derived from an EMBL/GenBank/DDBJ whole genome shotgun (WGS) entry which is preliminary data.</text>
</comment>
<sequence>MIRTHGRVWIGLLSWLLVQAGLLVGAVPLPARAHPTLIVCTQADQPQCMTAATHAAHMIHMHHTTPTGGQCCHIHAGTDIPSPPTTPHLIACPIMGGRSFGVHTPARHPGGDWLPPLRPPKNRNT</sequence>
<evidence type="ECO:0000313" key="2">
    <source>
        <dbReference type="EMBL" id="KAB8124567.1"/>
    </source>
</evidence>
<proteinExistence type="predicted"/>
<dbReference type="Proteomes" id="UP000427842">
    <property type="component" value="Unassembled WGS sequence"/>
</dbReference>
<organism evidence="2 3">
    <name type="scientific">Komagataeibacter medellinensis</name>
    <dbReference type="NCBI Taxonomy" id="1177712"/>
    <lineage>
        <taxon>Bacteria</taxon>
        <taxon>Pseudomonadati</taxon>
        <taxon>Pseudomonadota</taxon>
        <taxon>Alphaproteobacteria</taxon>
        <taxon>Acetobacterales</taxon>
        <taxon>Acetobacteraceae</taxon>
        <taxon>Komagataeibacter</taxon>
    </lineage>
</organism>
<reference evidence="2 3" key="1">
    <citation type="submission" date="2018-09" db="EMBL/GenBank/DDBJ databases">
        <title>Genome sequence and characterization of the bcs clusters for the production of nanocellulose from the low pH resistant strain Komagataeibacter medellinensis ID13488.</title>
        <authorList>
            <person name="Hernandez-Arriaga A.M."/>
            <person name="Del Cerro C."/>
            <person name="Urbina L."/>
            <person name="Eceiza A."/>
            <person name="Retegi A."/>
            <person name="Prieto M.A."/>
        </authorList>
    </citation>
    <scope>NUCLEOTIDE SEQUENCE [LARGE SCALE GENOMIC DNA]</scope>
    <source>
        <strain evidence="2 3">ID13488</strain>
    </source>
</reference>
<gene>
    <name evidence="2" type="ORF">D3W54_10750</name>
</gene>
<accession>A0ABQ6VWI4</accession>
<evidence type="ECO:0008006" key="4">
    <source>
        <dbReference type="Google" id="ProtNLM"/>
    </source>
</evidence>
<evidence type="ECO:0000313" key="3">
    <source>
        <dbReference type="Proteomes" id="UP000427842"/>
    </source>
</evidence>
<protein>
    <recommendedName>
        <fullName evidence="4">Secreted protein</fullName>
    </recommendedName>
</protein>
<name>A0ABQ6VWI4_9PROT</name>